<comment type="subunit">
    <text evidence="1">Heterotetramer of two alpha and two beta chains arranged as a dimer of alpha/beta heterodimers.</text>
</comment>
<dbReference type="PANTHER" id="PTHR10188:SF8">
    <property type="entry name" value="THREONINE ASPARTASE 1"/>
    <property type="match status" value="1"/>
</dbReference>
<dbReference type="Pfam" id="PF01112">
    <property type="entry name" value="Asparaginase_2"/>
    <property type="match status" value="1"/>
</dbReference>
<feature type="site" description="Cleavage; by autolysis" evidence="3">
    <location>
        <begin position="228"/>
        <end position="229"/>
    </location>
</feature>
<dbReference type="EMBL" id="OX459121">
    <property type="protein sequence ID" value="CAI9101773.1"/>
    <property type="molecule type" value="Genomic_DNA"/>
</dbReference>
<gene>
    <name evidence="4" type="ORF">OLC1_LOCUS11284</name>
</gene>
<dbReference type="PANTHER" id="PTHR10188">
    <property type="entry name" value="L-ASPARAGINASE"/>
    <property type="match status" value="1"/>
</dbReference>
<evidence type="ECO:0000313" key="4">
    <source>
        <dbReference type="EMBL" id="CAI9101773.1"/>
    </source>
</evidence>
<proteinExistence type="predicted"/>
<reference evidence="4" key="1">
    <citation type="submission" date="2023-03" db="EMBL/GenBank/DDBJ databases">
        <authorList>
            <person name="Julca I."/>
        </authorList>
    </citation>
    <scope>NUCLEOTIDE SEQUENCE</scope>
</reference>
<dbReference type="SUPFAM" id="SSF56235">
    <property type="entry name" value="N-terminal nucleophile aminohydrolases (Ntn hydrolases)"/>
    <property type="match status" value="1"/>
</dbReference>
<evidence type="ECO:0000256" key="1">
    <source>
        <dbReference type="ARBA" id="ARBA00011601"/>
    </source>
</evidence>
<dbReference type="Gene3D" id="3.60.20.30">
    <property type="entry name" value="(Glycosyl)asparaginase"/>
    <property type="match status" value="1"/>
</dbReference>
<dbReference type="Proteomes" id="UP001161247">
    <property type="component" value="Chromosome 4"/>
</dbReference>
<dbReference type="GO" id="GO:0051604">
    <property type="term" value="P:protein maturation"/>
    <property type="evidence" value="ECO:0007669"/>
    <property type="project" value="TreeGrafter"/>
</dbReference>
<sequence length="411" mass="42862">MACEVPDQNRRFFVALHVGAGYHPPSDEKAIRFAMKRACLAASSVLRQGAGRCIDAVVAAIQVLEDDPNINAGRGSNLTEDGHVESDASVMDGCSGAFGAVGAVPGVRNAIQIAGLLAKEQALGSSVLGRINPMFLVGEGARRWAMSKGIALPKTVMEAEKWLITEKTFKKWKIFRKRLDDAKAMADASARVPCLSQKAVVSEAPLDGNEVSSQSSAHNAIDDQGIKDTVGVICVDCEGNVAVGSSSGGIALKVSGRVGLAAMYGCGCWASSKGPPGVPVSVGCCVSGSGEYLIRGLIARECCISSSLSQAGPASACREVLRDLIQECQNSIEITAGILLVEADTHMASGGSAILRAVDIAAGYNASSFGMGYFANNMKCPKVSILRKQTKAEVDQLFAARINLVGDNHSL</sequence>
<evidence type="ECO:0000256" key="2">
    <source>
        <dbReference type="PIRSR" id="PIRSR600246-1"/>
    </source>
</evidence>
<dbReference type="InterPro" id="IPR037464">
    <property type="entry name" value="Taspase1"/>
</dbReference>
<organism evidence="4 5">
    <name type="scientific">Oldenlandia corymbosa var. corymbosa</name>
    <dbReference type="NCBI Taxonomy" id="529605"/>
    <lineage>
        <taxon>Eukaryota</taxon>
        <taxon>Viridiplantae</taxon>
        <taxon>Streptophyta</taxon>
        <taxon>Embryophyta</taxon>
        <taxon>Tracheophyta</taxon>
        <taxon>Spermatophyta</taxon>
        <taxon>Magnoliopsida</taxon>
        <taxon>eudicotyledons</taxon>
        <taxon>Gunneridae</taxon>
        <taxon>Pentapetalae</taxon>
        <taxon>asterids</taxon>
        <taxon>lamiids</taxon>
        <taxon>Gentianales</taxon>
        <taxon>Rubiaceae</taxon>
        <taxon>Rubioideae</taxon>
        <taxon>Spermacoceae</taxon>
        <taxon>Hedyotis-Oldenlandia complex</taxon>
        <taxon>Oldenlandia</taxon>
    </lineage>
</organism>
<accession>A0AAV1D4I0</accession>
<protein>
    <submittedName>
        <fullName evidence="4">OLC1v1039185C2</fullName>
    </submittedName>
</protein>
<dbReference type="CDD" id="cd04514">
    <property type="entry name" value="Taspase1_like"/>
    <property type="match status" value="1"/>
</dbReference>
<dbReference type="InterPro" id="IPR000246">
    <property type="entry name" value="Peptidase_T2"/>
</dbReference>
<evidence type="ECO:0000313" key="5">
    <source>
        <dbReference type="Proteomes" id="UP001161247"/>
    </source>
</evidence>
<dbReference type="GO" id="GO:0004298">
    <property type="term" value="F:threonine-type endopeptidase activity"/>
    <property type="evidence" value="ECO:0007669"/>
    <property type="project" value="InterPro"/>
</dbReference>
<dbReference type="GO" id="GO:0005737">
    <property type="term" value="C:cytoplasm"/>
    <property type="evidence" value="ECO:0007669"/>
    <property type="project" value="TreeGrafter"/>
</dbReference>
<dbReference type="AlphaFoldDB" id="A0AAV1D4I0"/>
<dbReference type="InterPro" id="IPR029055">
    <property type="entry name" value="Ntn_hydrolases_N"/>
</dbReference>
<evidence type="ECO:0000256" key="3">
    <source>
        <dbReference type="PIRSR" id="PIRSR600246-3"/>
    </source>
</evidence>
<feature type="active site" description="Nucleophile" evidence="2">
    <location>
        <position position="229"/>
    </location>
</feature>
<keyword evidence="5" id="KW-1185">Reference proteome</keyword>
<name>A0AAV1D4I0_OLDCO</name>